<name>A0A5S5CQL3_9ACTN</name>
<evidence type="ECO:0000256" key="2">
    <source>
        <dbReference type="RuleBase" id="RU003749"/>
    </source>
</evidence>
<proteinExistence type="inferred from homology"/>
<keyword evidence="5" id="KW-1185">Reference proteome</keyword>
<dbReference type="InterPro" id="IPR058548">
    <property type="entry name" value="MlaB-like_STAS"/>
</dbReference>
<dbReference type="CDD" id="cd07043">
    <property type="entry name" value="STAS_anti-anti-sigma_factors"/>
    <property type="match status" value="1"/>
</dbReference>
<evidence type="ECO:0000256" key="1">
    <source>
        <dbReference type="ARBA" id="ARBA00009013"/>
    </source>
</evidence>
<gene>
    <name evidence="4" type="ORF">BD833_11739</name>
</gene>
<dbReference type="InterPro" id="IPR036513">
    <property type="entry name" value="STAS_dom_sf"/>
</dbReference>
<protein>
    <recommendedName>
        <fullName evidence="2">Anti-sigma factor antagonist</fullName>
    </recommendedName>
</protein>
<comment type="similarity">
    <text evidence="1 2">Belongs to the anti-sigma-factor antagonist family.</text>
</comment>
<dbReference type="PANTHER" id="PTHR33495:SF2">
    <property type="entry name" value="ANTI-SIGMA FACTOR ANTAGONIST TM_1081-RELATED"/>
    <property type="match status" value="1"/>
</dbReference>
<dbReference type="NCBIfam" id="TIGR00377">
    <property type="entry name" value="ant_ant_sig"/>
    <property type="match status" value="1"/>
</dbReference>
<feature type="domain" description="STAS" evidence="3">
    <location>
        <begin position="28"/>
        <end position="121"/>
    </location>
</feature>
<accession>A0A5S5CQL3</accession>
<evidence type="ECO:0000259" key="3">
    <source>
        <dbReference type="PROSITE" id="PS50801"/>
    </source>
</evidence>
<organism evidence="4 5">
    <name type="scientific">Blastococcus xanthinilyticus</name>
    <dbReference type="NCBI Taxonomy" id="1564164"/>
    <lineage>
        <taxon>Bacteria</taxon>
        <taxon>Bacillati</taxon>
        <taxon>Actinomycetota</taxon>
        <taxon>Actinomycetes</taxon>
        <taxon>Geodermatophilales</taxon>
        <taxon>Geodermatophilaceae</taxon>
        <taxon>Blastococcus</taxon>
    </lineage>
</organism>
<dbReference type="SUPFAM" id="SSF52091">
    <property type="entry name" value="SpoIIaa-like"/>
    <property type="match status" value="1"/>
</dbReference>
<dbReference type="Proteomes" id="UP000322499">
    <property type="component" value="Unassembled WGS sequence"/>
</dbReference>
<dbReference type="InterPro" id="IPR002645">
    <property type="entry name" value="STAS_dom"/>
</dbReference>
<dbReference type="PROSITE" id="PS50801">
    <property type="entry name" value="STAS"/>
    <property type="match status" value="1"/>
</dbReference>
<dbReference type="PANTHER" id="PTHR33495">
    <property type="entry name" value="ANTI-SIGMA FACTOR ANTAGONIST TM_1081-RELATED-RELATED"/>
    <property type="match status" value="1"/>
</dbReference>
<evidence type="ECO:0000313" key="4">
    <source>
        <dbReference type="EMBL" id="TYP82907.1"/>
    </source>
</evidence>
<comment type="caution">
    <text evidence="4">The sequence shown here is derived from an EMBL/GenBank/DDBJ whole genome shotgun (WGS) entry which is preliminary data.</text>
</comment>
<dbReference type="RefSeq" id="WP_166534904.1">
    <property type="nucleotide sequence ID" value="NZ_VNHW01000017.1"/>
</dbReference>
<dbReference type="InterPro" id="IPR003658">
    <property type="entry name" value="Anti-sigma_ant"/>
</dbReference>
<dbReference type="EMBL" id="VNHW01000017">
    <property type="protein sequence ID" value="TYP82907.1"/>
    <property type="molecule type" value="Genomic_DNA"/>
</dbReference>
<dbReference type="GO" id="GO:0043856">
    <property type="term" value="F:anti-sigma factor antagonist activity"/>
    <property type="evidence" value="ECO:0007669"/>
    <property type="project" value="InterPro"/>
</dbReference>
<dbReference type="Pfam" id="PF13466">
    <property type="entry name" value="STAS_2"/>
    <property type="match status" value="1"/>
</dbReference>
<evidence type="ECO:0000313" key="5">
    <source>
        <dbReference type="Proteomes" id="UP000322499"/>
    </source>
</evidence>
<dbReference type="Gene3D" id="3.30.750.24">
    <property type="entry name" value="STAS domain"/>
    <property type="match status" value="1"/>
</dbReference>
<reference evidence="4 5" key="1">
    <citation type="submission" date="2019-07" db="EMBL/GenBank/DDBJ databases">
        <title>Genomic Encyclopedia of Archaeal and Bacterial Type Strains, Phase II (KMG-II): from individual species to whole genera.</title>
        <authorList>
            <person name="Goeker M."/>
        </authorList>
    </citation>
    <scope>NUCLEOTIDE SEQUENCE [LARGE SCALE GENOMIC DNA]</scope>
    <source>
        <strain evidence="4 5">DSM 46842</strain>
    </source>
</reference>
<dbReference type="AlphaFoldDB" id="A0A5S5CQL3"/>
<sequence length="121" mass="12435">MTASSIDRHTVSALISLEVSGPAALPRVTVTGEVDCTSAPELRTLLDQLIAAAPAEIVVDLTGVTFLDSAGLCVLAATHRQAVAGGGRLRVLAANRAVVRPLQITGLWQLLRGEQVGAVAS</sequence>